<evidence type="ECO:0000256" key="5">
    <source>
        <dbReference type="ARBA" id="ARBA00022989"/>
    </source>
</evidence>
<keyword evidence="10" id="KW-0675">Receptor</keyword>
<keyword evidence="1" id="KW-0433">Leucine-rich repeat</keyword>
<feature type="domain" description="Disease resistance R13L4/SHOC-2-like LRR" evidence="9">
    <location>
        <begin position="78"/>
        <end position="172"/>
    </location>
</feature>
<evidence type="ECO:0000256" key="2">
    <source>
        <dbReference type="ARBA" id="ARBA00022692"/>
    </source>
</evidence>
<evidence type="ECO:0000313" key="10">
    <source>
        <dbReference type="EMBL" id="GAA0184178.1"/>
    </source>
</evidence>
<evidence type="ECO:0000256" key="4">
    <source>
        <dbReference type="ARBA" id="ARBA00022737"/>
    </source>
</evidence>
<protein>
    <submittedName>
        <fullName evidence="10">Transmembrane signal receptor</fullName>
    </submittedName>
</protein>
<feature type="chain" id="PRO_5043360280" evidence="7">
    <location>
        <begin position="18"/>
        <end position="200"/>
    </location>
</feature>
<keyword evidence="5" id="KW-1133">Transmembrane helix</keyword>
<dbReference type="InterPro" id="IPR013210">
    <property type="entry name" value="LRR_N_plant-typ"/>
</dbReference>
<dbReference type="SUPFAM" id="SSF52058">
    <property type="entry name" value="L domain-like"/>
    <property type="match status" value="1"/>
</dbReference>
<comment type="caution">
    <text evidence="10">The sequence shown here is derived from an EMBL/GenBank/DDBJ whole genome shotgun (WGS) entry which is preliminary data.</text>
</comment>
<accession>A0AAV3RSY9</accession>
<dbReference type="InterPro" id="IPR055414">
    <property type="entry name" value="LRR_R13L4/SHOC2-like"/>
</dbReference>
<reference evidence="10 11" key="1">
    <citation type="submission" date="2024-01" db="EMBL/GenBank/DDBJ databases">
        <title>The complete chloroplast genome sequence of Lithospermum erythrorhizon: insights into the phylogenetic relationship among Boraginaceae species and the maternal lineages of purple gromwells.</title>
        <authorList>
            <person name="Okada T."/>
            <person name="Watanabe K."/>
        </authorList>
    </citation>
    <scope>NUCLEOTIDE SEQUENCE [LARGE SCALE GENOMIC DNA]</scope>
</reference>
<proteinExistence type="predicted"/>
<organism evidence="10 11">
    <name type="scientific">Lithospermum erythrorhizon</name>
    <name type="common">Purple gromwell</name>
    <name type="synonym">Lithospermum officinale var. erythrorhizon</name>
    <dbReference type="NCBI Taxonomy" id="34254"/>
    <lineage>
        <taxon>Eukaryota</taxon>
        <taxon>Viridiplantae</taxon>
        <taxon>Streptophyta</taxon>
        <taxon>Embryophyta</taxon>
        <taxon>Tracheophyta</taxon>
        <taxon>Spermatophyta</taxon>
        <taxon>Magnoliopsida</taxon>
        <taxon>eudicotyledons</taxon>
        <taxon>Gunneridae</taxon>
        <taxon>Pentapetalae</taxon>
        <taxon>asterids</taxon>
        <taxon>lamiids</taxon>
        <taxon>Boraginales</taxon>
        <taxon>Boraginaceae</taxon>
        <taxon>Boraginoideae</taxon>
        <taxon>Lithospermeae</taxon>
        <taxon>Lithospermum</taxon>
    </lineage>
</organism>
<keyword evidence="4" id="KW-0677">Repeat</keyword>
<evidence type="ECO:0000256" key="7">
    <source>
        <dbReference type="SAM" id="SignalP"/>
    </source>
</evidence>
<name>A0AAV3RSY9_LITER</name>
<keyword evidence="6" id="KW-0472">Membrane</keyword>
<dbReference type="SMART" id="SM00369">
    <property type="entry name" value="LRR_TYP"/>
    <property type="match status" value="3"/>
</dbReference>
<keyword evidence="11" id="KW-1185">Reference proteome</keyword>
<evidence type="ECO:0000256" key="1">
    <source>
        <dbReference type="ARBA" id="ARBA00022614"/>
    </source>
</evidence>
<dbReference type="EMBL" id="BAABME010011705">
    <property type="protein sequence ID" value="GAA0184178.1"/>
    <property type="molecule type" value="Genomic_DNA"/>
</dbReference>
<evidence type="ECO:0000313" key="11">
    <source>
        <dbReference type="Proteomes" id="UP001454036"/>
    </source>
</evidence>
<feature type="domain" description="Leucine-rich repeat-containing N-terminal plant-type" evidence="8">
    <location>
        <begin position="21"/>
        <end position="60"/>
    </location>
</feature>
<dbReference type="Proteomes" id="UP001454036">
    <property type="component" value="Unassembled WGS sequence"/>
</dbReference>
<evidence type="ECO:0000256" key="6">
    <source>
        <dbReference type="ARBA" id="ARBA00023136"/>
    </source>
</evidence>
<dbReference type="Pfam" id="PF08263">
    <property type="entry name" value="LRRNT_2"/>
    <property type="match status" value="1"/>
</dbReference>
<dbReference type="Pfam" id="PF23598">
    <property type="entry name" value="LRR_14"/>
    <property type="match status" value="1"/>
</dbReference>
<keyword evidence="2 10" id="KW-0812">Transmembrane</keyword>
<dbReference type="InterPro" id="IPR003591">
    <property type="entry name" value="Leu-rich_rpt_typical-subtyp"/>
</dbReference>
<sequence>MSQIFVLSLIFLTIVTGGGCNSEGDALNAFKTNVIDPNNALISWDPTLVNPCTYAHITCNTHNSVSRVDLGEMGLSGTIVPELGQLVNLQYLELYGNNLTGHIPPQLGNLTNLVSLDLYQNRLVGLIPATLGNLRSLRFLRLDNNNLTGKIPREVLKLVTLGKLEIIVNISSNHLAGTGNRGTYSQICVNKCATFFRVYQ</sequence>
<feature type="signal peptide" evidence="7">
    <location>
        <begin position="1"/>
        <end position="17"/>
    </location>
</feature>
<dbReference type="PANTHER" id="PTHR47988">
    <property type="entry name" value="SOMATIC EMBRYOGENESIS RECEPTOR KINASE 1"/>
    <property type="match status" value="1"/>
</dbReference>
<dbReference type="Gene3D" id="3.80.10.10">
    <property type="entry name" value="Ribonuclease Inhibitor"/>
    <property type="match status" value="1"/>
</dbReference>
<dbReference type="AlphaFoldDB" id="A0AAV3RSY9"/>
<dbReference type="FunFam" id="3.80.10.10:FF:000024">
    <property type="entry name" value="Somatic embryogenesis receptor kinase 1"/>
    <property type="match status" value="1"/>
</dbReference>
<dbReference type="InterPro" id="IPR032675">
    <property type="entry name" value="LRR_dom_sf"/>
</dbReference>
<gene>
    <name evidence="10" type="ORF">LIER_31466</name>
</gene>
<evidence type="ECO:0000259" key="9">
    <source>
        <dbReference type="Pfam" id="PF23598"/>
    </source>
</evidence>
<evidence type="ECO:0000259" key="8">
    <source>
        <dbReference type="Pfam" id="PF08263"/>
    </source>
</evidence>
<evidence type="ECO:0000256" key="3">
    <source>
        <dbReference type="ARBA" id="ARBA00022729"/>
    </source>
</evidence>
<keyword evidence="3 7" id="KW-0732">Signal</keyword>